<keyword evidence="2" id="KW-1185">Reference proteome</keyword>
<organism evidence="1 2">
    <name type="scientific">Panaeolus cyanescens</name>
    <dbReference type="NCBI Taxonomy" id="181874"/>
    <lineage>
        <taxon>Eukaryota</taxon>
        <taxon>Fungi</taxon>
        <taxon>Dikarya</taxon>
        <taxon>Basidiomycota</taxon>
        <taxon>Agaricomycotina</taxon>
        <taxon>Agaricomycetes</taxon>
        <taxon>Agaricomycetidae</taxon>
        <taxon>Agaricales</taxon>
        <taxon>Agaricineae</taxon>
        <taxon>Galeropsidaceae</taxon>
        <taxon>Panaeolus</taxon>
    </lineage>
</organism>
<protein>
    <recommendedName>
        <fullName evidence="3">F-box domain-containing protein</fullName>
    </recommendedName>
</protein>
<gene>
    <name evidence="1" type="ORF">CVT24_009637</name>
</gene>
<evidence type="ECO:0000313" key="1">
    <source>
        <dbReference type="EMBL" id="PPQ99843.1"/>
    </source>
</evidence>
<accession>A0A409YA19</accession>
<dbReference type="InParanoid" id="A0A409YA19"/>
<reference evidence="1 2" key="1">
    <citation type="journal article" date="2018" name="Evol. Lett.">
        <title>Horizontal gene cluster transfer increased hallucinogenic mushroom diversity.</title>
        <authorList>
            <person name="Reynolds H.T."/>
            <person name="Vijayakumar V."/>
            <person name="Gluck-Thaler E."/>
            <person name="Korotkin H.B."/>
            <person name="Matheny P.B."/>
            <person name="Slot J.C."/>
        </authorList>
    </citation>
    <scope>NUCLEOTIDE SEQUENCE [LARGE SCALE GENOMIC DNA]</scope>
    <source>
        <strain evidence="1 2">2629</strain>
    </source>
</reference>
<dbReference type="Proteomes" id="UP000284842">
    <property type="component" value="Unassembled WGS sequence"/>
</dbReference>
<evidence type="ECO:0008006" key="3">
    <source>
        <dbReference type="Google" id="ProtNLM"/>
    </source>
</evidence>
<dbReference type="AlphaFoldDB" id="A0A409YA19"/>
<comment type="caution">
    <text evidence="1">The sequence shown here is derived from an EMBL/GenBank/DDBJ whole genome shotgun (WGS) entry which is preliminary data.</text>
</comment>
<evidence type="ECO:0000313" key="2">
    <source>
        <dbReference type="Proteomes" id="UP000284842"/>
    </source>
</evidence>
<name>A0A409YA19_9AGAR</name>
<dbReference type="EMBL" id="NHTK01001344">
    <property type="protein sequence ID" value="PPQ99843.1"/>
    <property type="molecule type" value="Genomic_DNA"/>
</dbReference>
<sequence length="315" mass="35924">MRGFRPRSQVGTQQSLHNLLQYRPLTSPLNLKHLSIQHSLLKIDTTTIPHLRNLTSLTLLNVVELDTIQFNSTTGNEVHTNPSLIQSQQHVGSNLSDFWASFSQIGVHLKSIHIDKPVTAFFSYLGTYHGLTTLHISSGHFPSRDASRNTALQLYESAIFTKHSNTLEKLNINAWYDDYWCFCPPAAPAIQKMSRLRVLTICIGRSWGIQPTMNKLFQVLFRIPTIEEIHISSFGSYSNKDEMREAQNTRISKEIMLEVINCKLSADETETKAVPTIFVASPSGITVFRPRPLSAIFTREDRLIYLRDNKEYDYN</sequence>
<proteinExistence type="predicted"/>
<dbReference type="SUPFAM" id="SSF52047">
    <property type="entry name" value="RNI-like"/>
    <property type="match status" value="1"/>
</dbReference>
<dbReference type="STRING" id="181874.A0A409YA19"/>
<dbReference type="OrthoDB" id="2967309at2759"/>